<dbReference type="Pfam" id="PF25583">
    <property type="entry name" value="WCX"/>
    <property type="match status" value="1"/>
</dbReference>
<dbReference type="InterPro" id="IPR051534">
    <property type="entry name" value="CBASS_pafABC_assoc_protein"/>
</dbReference>
<dbReference type="Pfam" id="PF13280">
    <property type="entry name" value="WYL"/>
    <property type="match status" value="1"/>
</dbReference>
<evidence type="ECO:0000313" key="4">
    <source>
        <dbReference type="Proteomes" id="UP000192708"/>
    </source>
</evidence>
<name>A0A1W1ZJ54_9BURK</name>
<keyword evidence="3" id="KW-0238">DNA-binding</keyword>
<proteinExistence type="predicted"/>
<dbReference type="AlphaFoldDB" id="A0A1W1ZJ54"/>
<keyword evidence="4" id="KW-1185">Reference proteome</keyword>
<dbReference type="GO" id="GO:0003677">
    <property type="term" value="F:DNA binding"/>
    <property type="evidence" value="ECO:0007669"/>
    <property type="project" value="UniProtKB-KW"/>
</dbReference>
<dbReference type="PANTHER" id="PTHR34580:SF3">
    <property type="entry name" value="PROTEIN PAFB"/>
    <property type="match status" value="1"/>
</dbReference>
<gene>
    <name evidence="3" type="ORF">SAMN06296008_105186</name>
</gene>
<evidence type="ECO:0000259" key="1">
    <source>
        <dbReference type="Pfam" id="PF13280"/>
    </source>
</evidence>
<dbReference type="Proteomes" id="UP000192708">
    <property type="component" value="Unassembled WGS sequence"/>
</dbReference>
<feature type="domain" description="WYL" evidence="1">
    <location>
        <begin position="146"/>
        <end position="212"/>
    </location>
</feature>
<dbReference type="InterPro" id="IPR057727">
    <property type="entry name" value="WCX_dom"/>
</dbReference>
<feature type="domain" description="WCX" evidence="2">
    <location>
        <begin position="243"/>
        <end position="317"/>
    </location>
</feature>
<sequence length="328" mass="37970">MAQTERLITIQRMLTARKYTSKQEFLNKLEISVATFKRDIEKLRDTYNLPILYDRTEEAYTVGAPLAGPQQNLPGLWFSQAELTALVLMQHLLSELDQSGIISPRLAPFSVFLDKVLNDDKSSSQQLRQRIKVIGMSSRKSSIINFEEVGLGLLKRKRLEIEYYVKARDELTTRMISPQQMIYYRENWYLDAFCHLRKDLRSFSLDGIVSAKLTDLTAQDLSTKELNEHYTESYGIFSGKASQRAKLRFAPERARYIQKELWHPDQVSSIDTDGFLIIEFDFNQDPELIMDILKHGSQVEVLEPKTLKQKVIAEMKKSLQLYATELSN</sequence>
<evidence type="ECO:0000259" key="2">
    <source>
        <dbReference type="Pfam" id="PF25583"/>
    </source>
</evidence>
<dbReference type="PANTHER" id="PTHR34580">
    <property type="match status" value="1"/>
</dbReference>
<dbReference type="OrthoDB" id="6400324at2"/>
<dbReference type="RefSeq" id="WP_084283330.1">
    <property type="nucleotide sequence ID" value="NZ_FWXJ01000005.1"/>
</dbReference>
<organism evidence="3 4">
    <name type="scientific">Polynucleobacter kasalickyi</name>
    <dbReference type="NCBI Taxonomy" id="1938817"/>
    <lineage>
        <taxon>Bacteria</taxon>
        <taxon>Pseudomonadati</taxon>
        <taxon>Pseudomonadota</taxon>
        <taxon>Betaproteobacteria</taxon>
        <taxon>Burkholderiales</taxon>
        <taxon>Burkholderiaceae</taxon>
        <taxon>Polynucleobacter</taxon>
    </lineage>
</organism>
<protein>
    <submittedName>
        <fullName evidence="3">Predicted DNA-binding transcriptional regulator YafY, contains an HTH and WYL domains</fullName>
    </submittedName>
</protein>
<dbReference type="PROSITE" id="PS52050">
    <property type="entry name" value="WYL"/>
    <property type="match status" value="1"/>
</dbReference>
<dbReference type="EMBL" id="FWXJ01000005">
    <property type="protein sequence ID" value="SMC48424.1"/>
    <property type="molecule type" value="Genomic_DNA"/>
</dbReference>
<accession>A0A1W1ZJ54</accession>
<dbReference type="InterPro" id="IPR026881">
    <property type="entry name" value="WYL_dom"/>
</dbReference>
<evidence type="ECO:0000313" key="3">
    <source>
        <dbReference type="EMBL" id="SMC48424.1"/>
    </source>
</evidence>
<dbReference type="STRING" id="1938817.SAMN06296008_105186"/>
<reference evidence="3 4" key="1">
    <citation type="submission" date="2017-04" db="EMBL/GenBank/DDBJ databases">
        <authorList>
            <person name="Afonso C.L."/>
            <person name="Miller P.J."/>
            <person name="Scott M.A."/>
            <person name="Spackman E."/>
            <person name="Goraichik I."/>
            <person name="Dimitrov K.M."/>
            <person name="Suarez D.L."/>
            <person name="Swayne D.E."/>
        </authorList>
    </citation>
    <scope>NUCLEOTIDE SEQUENCE [LARGE SCALE GENOMIC DNA]</scope>
    <source>
        <strain evidence="3 4">VK13</strain>
    </source>
</reference>